<reference evidence="1" key="2">
    <citation type="submission" date="2011-02" db="EMBL/GenBank/DDBJ databases">
        <title>Genetic factors for stable replication of pLS32 in Bacillus subtilis.</title>
        <authorList>
            <person name="Itaya M."/>
        </authorList>
    </citation>
    <scope>NUCLEOTIDE SEQUENCE</scope>
    <source>
        <strain evidence="1">IAM 11631</strain>
        <plasmid evidence="1">pLS32</plasmid>
    </source>
</reference>
<dbReference type="EMBL" id="AB615353">
    <property type="protein sequence ID" value="BAJ77072.1"/>
    <property type="molecule type" value="Genomic_DNA"/>
</dbReference>
<name>E9RJH7_BACNA</name>
<reference evidence="1" key="1">
    <citation type="journal article" date="1997" name="Proc. Natl. Acad. Sci. U.S.A.">
        <title>Experimental surgery to create subgenomes of Bacillus subtilis 168.</title>
        <authorList>
            <person name="Itaya M."/>
            <person name="Tanaka T."/>
        </authorList>
    </citation>
    <scope>NUCLEOTIDE SEQUENCE</scope>
    <source>
        <strain evidence="1">IAM 11631</strain>
        <plasmid evidence="1">pLS32</plasmid>
    </source>
</reference>
<organism evidence="1">
    <name type="scientific">Bacillus subtilis subsp. natto</name>
    <dbReference type="NCBI Taxonomy" id="86029"/>
    <lineage>
        <taxon>Bacteria</taxon>
        <taxon>Bacillati</taxon>
        <taxon>Bacillota</taxon>
        <taxon>Bacilli</taxon>
        <taxon>Bacillales</taxon>
        <taxon>Bacillaceae</taxon>
        <taxon>Bacillus</taxon>
    </lineage>
</organism>
<dbReference type="AlphaFoldDB" id="E9RJH7"/>
<geneLocation type="plasmid" evidence="1">
    <name>pLS32</name>
</geneLocation>
<keyword evidence="1" id="KW-0614">Plasmid</keyword>
<dbReference type="RefSeq" id="WP_009968583.1">
    <property type="nucleotide sequence ID" value="NC_015149.1"/>
</dbReference>
<proteinExistence type="predicted"/>
<protein>
    <submittedName>
        <fullName evidence="1">Uncharacterized protein</fullName>
    </submittedName>
</protein>
<sequence length="91" mass="10511">MLTKQETNEKESNLVFGNLKLINQSSTICYNKDNQSNLKVIIMKQYTADEMLKLIEELPEEEKKKVLDKVYDEYFLGGGAKRYESVNGEAK</sequence>
<evidence type="ECO:0000313" key="1">
    <source>
        <dbReference type="EMBL" id="BAJ77072.1"/>
    </source>
</evidence>
<accession>E9RJH7</accession>